<dbReference type="Pfam" id="PF01177">
    <property type="entry name" value="Asp_Glu_race"/>
    <property type="match status" value="1"/>
</dbReference>
<gene>
    <name evidence="1" type="primary">ygeA</name>
    <name evidence="1" type="ORF">SAMEA1710456_02679</name>
</gene>
<dbReference type="EMBL" id="CAADAT010000016">
    <property type="protein sequence ID" value="VFD55176.1"/>
    <property type="molecule type" value="Genomic_DNA"/>
</dbReference>
<dbReference type="InterPro" id="IPR015942">
    <property type="entry name" value="Asp/Glu/hydantoin_racemase"/>
</dbReference>
<dbReference type="InterPro" id="IPR001920">
    <property type="entry name" value="Asp/Glu_race"/>
</dbReference>
<proteinExistence type="predicted"/>
<comment type="caution">
    <text evidence="1">The sequence shown here is derived from an EMBL/GenBank/DDBJ whole genome shotgun (WGS) entry which is preliminary data.</text>
</comment>
<dbReference type="GO" id="GO:0047661">
    <property type="term" value="F:amino-acid racemase activity"/>
    <property type="evidence" value="ECO:0007669"/>
    <property type="project" value="InterPro"/>
</dbReference>
<protein>
    <submittedName>
        <fullName evidence="1">Asp/Glu racemase</fullName>
    </submittedName>
</protein>
<evidence type="ECO:0000313" key="1">
    <source>
        <dbReference type="EMBL" id="VFD55176.1"/>
    </source>
</evidence>
<dbReference type="AlphaFoldDB" id="A0AAX3H1T3"/>
<dbReference type="Gene3D" id="3.40.50.1860">
    <property type="match status" value="1"/>
</dbReference>
<reference evidence="1 2" key="1">
    <citation type="submission" date="2019-02" db="EMBL/GenBank/DDBJ databases">
        <authorList>
            <consortium name="Pathogen Informatics"/>
        </authorList>
    </citation>
    <scope>NUCLEOTIDE SEQUENCE [LARGE SCALE GENOMIC DNA]</scope>
    <source>
        <strain evidence="1 2">078GUE027</strain>
    </source>
</reference>
<dbReference type="Proteomes" id="UP000346772">
    <property type="component" value="Unassembled WGS sequence"/>
</dbReference>
<name>A0AAX3H1T3_CLODI</name>
<dbReference type="RefSeq" id="WP_003423275.1">
    <property type="nucleotide sequence ID" value="NZ_BEHB01000017.1"/>
</dbReference>
<sequence length="100" mass="10908">MEQDFYKNIIINNGIDVLIPDEEDRIIVNNTIFNELCVGIVSESSKKAFLSIIDKLGKQGAEGVILGCTETGLLIKQNDTSIPLFDTTIIHAIEAALSSI</sequence>
<accession>A0AAX3H1T3</accession>
<organism evidence="1 2">
    <name type="scientific">Clostridioides difficile</name>
    <name type="common">Peptoclostridium difficile</name>
    <dbReference type="NCBI Taxonomy" id="1496"/>
    <lineage>
        <taxon>Bacteria</taxon>
        <taxon>Bacillati</taxon>
        <taxon>Bacillota</taxon>
        <taxon>Clostridia</taxon>
        <taxon>Peptostreptococcales</taxon>
        <taxon>Peptostreptococcaceae</taxon>
        <taxon>Clostridioides</taxon>
    </lineage>
</organism>
<evidence type="ECO:0000313" key="2">
    <source>
        <dbReference type="Proteomes" id="UP000346772"/>
    </source>
</evidence>
<dbReference type="SUPFAM" id="SSF53681">
    <property type="entry name" value="Aspartate/glutamate racemase"/>
    <property type="match status" value="1"/>
</dbReference>